<keyword evidence="1" id="KW-0812">Transmembrane</keyword>
<accession>X0XAY2</accession>
<dbReference type="AlphaFoldDB" id="X0XAY2"/>
<comment type="caution">
    <text evidence="2">The sequence shown here is derived from an EMBL/GenBank/DDBJ whole genome shotgun (WGS) entry which is preliminary data.</text>
</comment>
<dbReference type="EMBL" id="BARS01044840">
    <property type="protein sequence ID" value="GAG40240.1"/>
    <property type="molecule type" value="Genomic_DNA"/>
</dbReference>
<evidence type="ECO:0008006" key="3">
    <source>
        <dbReference type="Google" id="ProtNLM"/>
    </source>
</evidence>
<evidence type="ECO:0000256" key="1">
    <source>
        <dbReference type="SAM" id="Phobius"/>
    </source>
</evidence>
<reference evidence="2" key="1">
    <citation type="journal article" date="2014" name="Front. Microbiol.">
        <title>High frequency of phylogenetically diverse reductive dehalogenase-homologous genes in deep subseafloor sedimentary metagenomes.</title>
        <authorList>
            <person name="Kawai M."/>
            <person name="Futagami T."/>
            <person name="Toyoda A."/>
            <person name="Takaki Y."/>
            <person name="Nishi S."/>
            <person name="Hori S."/>
            <person name="Arai W."/>
            <person name="Tsubouchi T."/>
            <person name="Morono Y."/>
            <person name="Uchiyama I."/>
            <person name="Ito T."/>
            <person name="Fujiyama A."/>
            <person name="Inagaki F."/>
            <person name="Takami H."/>
        </authorList>
    </citation>
    <scope>NUCLEOTIDE SEQUENCE</scope>
    <source>
        <strain evidence="2">Expedition CK06-06</strain>
    </source>
</reference>
<keyword evidence="1" id="KW-0472">Membrane</keyword>
<sequence length="155" mass="16809">MGSDAKIGLLLGLVFIFLIAFLINGLPNFLKDSNNNELTTNMVGLQNNPPGLAAKERKAQEVFNRIESVKKRPSKVQISPTDNQSIRFETALPKNASAVKKTNKAIEIKRTAAPVLPAPIITPKRGAETVKPTLPKVYVVGEGDNLAVIAKKFYG</sequence>
<protein>
    <recommendedName>
        <fullName evidence="3">LysM domain-containing protein</fullName>
    </recommendedName>
</protein>
<organism evidence="2">
    <name type="scientific">marine sediment metagenome</name>
    <dbReference type="NCBI Taxonomy" id="412755"/>
    <lineage>
        <taxon>unclassified sequences</taxon>
        <taxon>metagenomes</taxon>
        <taxon>ecological metagenomes</taxon>
    </lineage>
</organism>
<feature type="non-terminal residue" evidence="2">
    <location>
        <position position="155"/>
    </location>
</feature>
<evidence type="ECO:0000313" key="2">
    <source>
        <dbReference type="EMBL" id="GAG40240.1"/>
    </source>
</evidence>
<keyword evidence="1" id="KW-1133">Transmembrane helix</keyword>
<name>X0XAY2_9ZZZZ</name>
<gene>
    <name evidence="2" type="ORF">S01H1_67672</name>
</gene>
<feature type="transmembrane region" description="Helical" evidence="1">
    <location>
        <begin position="7"/>
        <end position="26"/>
    </location>
</feature>
<proteinExistence type="predicted"/>